<dbReference type="InterPro" id="IPR003599">
    <property type="entry name" value="Ig_sub"/>
</dbReference>
<dbReference type="InterPro" id="IPR007110">
    <property type="entry name" value="Ig-like_dom"/>
</dbReference>
<name>A0A3Q2ZKV5_HIPCM</name>
<dbReference type="InterPro" id="IPR013151">
    <property type="entry name" value="Immunoglobulin_dom"/>
</dbReference>
<dbReference type="Proteomes" id="UP000264820">
    <property type="component" value="Unplaced"/>
</dbReference>
<keyword evidence="1" id="KW-0393">Immunoglobulin domain</keyword>
<dbReference type="PROSITE" id="PS50835">
    <property type="entry name" value="IG_LIKE"/>
    <property type="match status" value="1"/>
</dbReference>
<dbReference type="STRING" id="109280.ENSHCOP00000027069"/>
<dbReference type="InterPro" id="IPR013783">
    <property type="entry name" value="Ig-like_fold"/>
</dbReference>
<dbReference type="PANTHER" id="PTHR15297:SF2">
    <property type="entry name" value="IMMUNOGLOBULIN SUPERFAMILY MEMBER 6"/>
    <property type="match status" value="1"/>
</dbReference>
<dbReference type="GeneTree" id="ENSGT00940000177735"/>
<feature type="domain" description="Ig-like" evidence="2">
    <location>
        <begin position="6"/>
        <end position="95"/>
    </location>
</feature>
<proteinExistence type="predicted"/>
<dbReference type="SMART" id="SM00409">
    <property type="entry name" value="IG"/>
    <property type="match status" value="1"/>
</dbReference>
<dbReference type="OMA" id="KENMHAH"/>
<dbReference type="Gene3D" id="2.60.40.10">
    <property type="entry name" value="Immunoglobulins"/>
    <property type="match status" value="1"/>
</dbReference>
<evidence type="ECO:0000259" key="2">
    <source>
        <dbReference type="PROSITE" id="PS50835"/>
    </source>
</evidence>
<sequence>MCPCIPSGMAQPDGCLLQPRRVIWRELGQDAVIQCSVRPNCSSERLHYRWFAFERRSHGRLNLAHNHHKYILHGATLQIMSLNANDSGIYFCAATTWGEPAPGAQHVGLGTTLVVKGKENFFLVFFFKKSPSKNNGPCVFFRKQNKKKKIQLLIILYLLIFSFKELN</sequence>
<dbReference type="CDD" id="cd00099">
    <property type="entry name" value="IgV"/>
    <property type="match status" value="1"/>
</dbReference>
<evidence type="ECO:0000313" key="4">
    <source>
        <dbReference type="Proteomes" id="UP000264820"/>
    </source>
</evidence>
<dbReference type="InterPro" id="IPR036179">
    <property type="entry name" value="Ig-like_dom_sf"/>
</dbReference>
<dbReference type="PANTHER" id="PTHR15297">
    <property type="entry name" value="IMMUNOGLOBULIN SUPERFAMILY MEMBER 6"/>
    <property type="match status" value="1"/>
</dbReference>
<dbReference type="Pfam" id="PF00047">
    <property type="entry name" value="ig"/>
    <property type="match status" value="1"/>
</dbReference>
<keyword evidence="4" id="KW-1185">Reference proteome</keyword>
<evidence type="ECO:0000313" key="3">
    <source>
        <dbReference type="Ensembl" id="ENSHCOP00000027069.1"/>
    </source>
</evidence>
<reference evidence="3" key="2">
    <citation type="submission" date="2025-09" db="UniProtKB">
        <authorList>
            <consortium name="Ensembl"/>
        </authorList>
    </citation>
    <scope>IDENTIFICATION</scope>
</reference>
<reference evidence="3" key="1">
    <citation type="submission" date="2025-08" db="UniProtKB">
        <authorList>
            <consortium name="Ensembl"/>
        </authorList>
    </citation>
    <scope>IDENTIFICATION</scope>
</reference>
<dbReference type="SUPFAM" id="SSF48726">
    <property type="entry name" value="Immunoglobulin"/>
    <property type="match status" value="1"/>
</dbReference>
<dbReference type="InterPro" id="IPR039089">
    <property type="entry name" value="IGSF6"/>
</dbReference>
<evidence type="ECO:0000256" key="1">
    <source>
        <dbReference type="ARBA" id="ARBA00023319"/>
    </source>
</evidence>
<organism evidence="3 4">
    <name type="scientific">Hippocampus comes</name>
    <name type="common">Tiger tail seahorse</name>
    <dbReference type="NCBI Taxonomy" id="109280"/>
    <lineage>
        <taxon>Eukaryota</taxon>
        <taxon>Metazoa</taxon>
        <taxon>Chordata</taxon>
        <taxon>Craniata</taxon>
        <taxon>Vertebrata</taxon>
        <taxon>Euteleostomi</taxon>
        <taxon>Actinopterygii</taxon>
        <taxon>Neopterygii</taxon>
        <taxon>Teleostei</taxon>
        <taxon>Neoteleostei</taxon>
        <taxon>Acanthomorphata</taxon>
        <taxon>Syngnathiaria</taxon>
        <taxon>Syngnathiformes</taxon>
        <taxon>Syngnathoidei</taxon>
        <taxon>Syngnathidae</taxon>
        <taxon>Hippocampus</taxon>
    </lineage>
</organism>
<accession>A0A3Q2ZKV5</accession>
<dbReference type="Ensembl" id="ENSHCOT00000022819.1">
    <property type="protein sequence ID" value="ENSHCOP00000027069.1"/>
    <property type="gene ID" value="ENSHCOG00000000711.1"/>
</dbReference>
<protein>
    <recommendedName>
        <fullName evidence="2">Ig-like domain-containing protein</fullName>
    </recommendedName>
</protein>
<dbReference type="AlphaFoldDB" id="A0A3Q2ZKV5"/>